<reference evidence="9" key="1">
    <citation type="journal article" date="2019" name="Int. J. Syst. Evol. Microbiol.">
        <title>The Global Catalogue of Microorganisms (GCM) 10K type strain sequencing project: providing services to taxonomists for standard genome sequencing and annotation.</title>
        <authorList>
            <consortium name="The Broad Institute Genomics Platform"/>
            <consortium name="The Broad Institute Genome Sequencing Center for Infectious Disease"/>
            <person name="Wu L."/>
            <person name="Ma J."/>
        </authorList>
    </citation>
    <scope>NUCLEOTIDE SEQUENCE [LARGE SCALE GENOMIC DNA]</scope>
    <source>
        <strain evidence="9">CAIM 431</strain>
    </source>
</reference>
<feature type="transmembrane region" description="Helical" evidence="6">
    <location>
        <begin position="41"/>
        <end position="63"/>
    </location>
</feature>
<dbReference type="RefSeq" id="WP_343875442.1">
    <property type="nucleotide sequence ID" value="NZ_BAAAIX010000033.1"/>
</dbReference>
<keyword evidence="3 6" id="KW-1133">Transmembrane helix</keyword>
<evidence type="ECO:0000256" key="6">
    <source>
        <dbReference type="SAM" id="Phobius"/>
    </source>
</evidence>
<feature type="transmembrane region" description="Helical" evidence="6">
    <location>
        <begin position="192"/>
        <end position="213"/>
    </location>
</feature>
<dbReference type="InterPro" id="IPR013525">
    <property type="entry name" value="ABC2_TM"/>
</dbReference>
<evidence type="ECO:0000256" key="4">
    <source>
        <dbReference type="ARBA" id="ARBA00023136"/>
    </source>
</evidence>
<comment type="caution">
    <text evidence="8">The sequence shown here is derived from an EMBL/GenBank/DDBJ whole genome shotgun (WGS) entry which is preliminary data.</text>
</comment>
<evidence type="ECO:0000313" key="8">
    <source>
        <dbReference type="EMBL" id="MFD1891206.1"/>
    </source>
</evidence>
<name>A0ABW4RY46_9ACTN</name>
<evidence type="ECO:0000256" key="5">
    <source>
        <dbReference type="SAM" id="MobiDB-lite"/>
    </source>
</evidence>
<evidence type="ECO:0000256" key="1">
    <source>
        <dbReference type="ARBA" id="ARBA00004141"/>
    </source>
</evidence>
<dbReference type="EMBL" id="JBHUFZ010000032">
    <property type="protein sequence ID" value="MFD1891206.1"/>
    <property type="molecule type" value="Genomic_DNA"/>
</dbReference>
<protein>
    <submittedName>
        <fullName evidence="8">ABC transporter permease</fullName>
    </submittedName>
</protein>
<accession>A0ABW4RY46</accession>
<feature type="transmembrane region" description="Helical" evidence="6">
    <location>
        <begin position="283"/>
        <end position="307"/>
    </location>
</feature>
<feature type="transmembrane region" description="Helical" evidence="6">
    <location>
        <begin position="361"/>
        <end position="384"/>
    </location>
</feature>
<evidence type="ECO:0000256" key="2">
    <source>
        <dbReference type="ARBA" id="ARBA00022692"/>
    </source>
</evidence>
<feature type="compositionally biased region" description="Low complexity" evidence="5">
    <location>
        <begin position="1"/>
        <end position="16"/>
    </location>
</feature>
<feature type="transmembrane region" description="Helical" evidence="6">
    <location>
        <begin position="319"/>
        <end position="341"/>
    </location>
</feature>
<feature type="region of interest" description="Disordered" evidence="5">
    <location>
        <begin position="1"/>
        <end position="23"/>
    </location>
</feature>
<gene>
    <name evidence="8" type="ORF">ACFSCS_13595</name>
</gene>
<organism evidence="8 9">
    <name type="scientific">Luteococcus peritonei</name>
    <dbReference type="NCBI Taxonomy" id="88874"/>
    <lineage>
        <taxon>Bacteria</taxon>
        <taxon>Bacillati</taxon>
        <taxon>Actinomycetota</taxon>
        <taxon>Actinomycetes</taxon>
        <taxon>Propionibacteriales</taxon>
        <taxon>Propionibacteriaceae</taxon>
        <taxon>Luteococcus</taxon>
    </lineage>
</organism>
<keyword evidence="2 6" id="KW-0812">Transmembrane</keyword>
<evidence type="ECO:0000259" key="7">
    <source>
        <dbReference type="Pfam" id="PF12698"/>
    </source>
</evidence>
<dbReference type="Pfam" id="PF12698">
    <property type="entry name" value="ABC2_membrane_3"/>
    <property type="match status" value="1"/>
</dbReference>
<evidence type="ECO:0000313" key="9">
    <source>
        <dbReference type="Proteomes" id="UP001597326"/>
    </source>
</evidence>
<comment type="subcellular location">
    <subcellularLocation>
        <location evidence="1">Membrane</location>
        <topology evidence="1">Multi-pass membrane protein</topology>
    </subcellularLocation>
</comment>
<sequence length="409" mass="43565">MTTQTTAPQPAAGSTAPRRRGEAPWRTVMVREMMVKLTDKSYVIGTLVTLLLVIGSAGISALMANRGDHTDLVATSPQAQSFADGLATAVHAADDKDEVSVHRAADVAAAEQMLRAGDADALLEQVDGRWRLVFKDSVDDGLVASVNAVLNQQVLEQAAKSGGTSVAELNQASTVQTRQLDGDSQRGGLGKVIGLVFAVLFFMSALTFGMQIAQSVIEEKQSRIVEILVAAIPVRQLLAGKVLGNTVLALAQMALMVGAGLVGASFVPQLKAFLPELVQASGWYLLLFLASFMALACVWAAAGAMATRNEDLQQTSSPLIYLLMIAYGAGFMASGVWKVVLSYVPIISGILMPTRIIEGTAHWWDGVIALLVNIAFAAVTVLLGERIYRRALLRTQGRLSYREALKLKA</sequence>
<feature type="domain" description="ABC-2 type transporter transmembrane" evidence="7">
    <location>
        <begin position="40"/>
        <end position="383"/>
    </location>
</feature>
<feature type="transmembrane region" description="Helical" evidence="6">
    <location>
        <begin position="242"/>
        <end position="263"/>
    </location>
</feature>
<proteinExistence type="predicted"/>
<keyword evidence="9" id="KW-1185">Reference proteome</keyword>
<evidence type="ECO:0000256" key="3">
    <source>
        <dbReference type="ARBA" id="ARBA00022989"/>
    </source>
</evidence>
<dbReference type="Proteomes" id="UP001597326">
    <property type="component" value="Unassembled WGS sequence"/>
</dbReference>
<keyword evidence="4 6" id="KW-0472">Membrane</keyword>